<gene>
    <name evidence="1" type="ORF">MRB53_025841</name>
</gene>
<dbReference type="Proteomes" id="UP001234297">
    <property type="component" value="Chromosome 8"/>
</dbReference>
<evidence type="ECO:0000313" key="2">
    <source>
        <dbReference type="Proteomes" id="UP001234297"/>
    </source>
</evidence>
<sequence>MGSCASRPKQANAEYVPREKPTSSKNAIPKSARGDPTVKKLQNKAKSSDKQTSKNEHKEEPLLVDLSDPKLDGNAPSSSTDKDKSTITELASEIGVSNPDASKDQMKASNDPIKAPEVIPVEEKAGVENEVAKNEPKEEPLLVDLSDPKLDGNAPSASTDKDKSTITELVSEIGVSNPAASPDQRKASDDPIKSPEVIPVEGKAGVENEVAKNEPKEEPLLVDLSDPKLDGNASSASTDKDKSTITELVSEIGVSNPDASQDQRKSSDDPIKAPEVIPVEKAGVDNEVAKNERKEEPLPVDLSDPKLEGNAPSTSTDKDKSTITELVSLIGGLNPDASQDQRKPSDDPIKAPEGIPVEEKAEVENKSADQAKITVQPKDPQKTGDTAPKDAETEPKMQKSDVKGEGVSLNSDALEKTNAETFSTSQ</sequence>
<comment type="caution">
    <text evidence="1">The sequence shown here is derived from an EMBL/GenBank/DDBJ whole genome shotgun (WGS) entry which is preliminary data.</text>
</comment>
<organism evidence="1 2">
    <name type="scientific">Persea americana</name>
    <name type="common">Avocado</name>
    <dbReference type="NCBI Taxonomy" id="3435"/>
    <lineage>
        <taxon>Eukaryota</taxon>
        <taxon>Viridiplantae</taxon>
        <taxon>Streptophyta</taxon>
        <taxon>Embryophyta</taxon>
        <taxon>Tracheophyta</taxon>
        <taxon>Spermatophyta</taxon>
        <taxon>Magnoliopsida</taxon>
        <taxon>Magnoliidae</taxon>
        <taxon>Laurales</taxon>
        <taxon>Lauraceae</taxon>
        <taxon>Persea</taxon>
    </lineage>
</organism>
<evidence type="ECO:0000313" key="1">
    <source>
        <dbReference type="EMBL" id="KAJ8632505.1"/>
    </source>
</evidence>
<proteinExistence type="predicted"/>
<reference evidence="1 2" key="1">
    <citation type="journal article" date="2022" name="Hortic Res">
        <title>A haplotype resolved chromosomal level avocado genome allows analysis of novel avocado genes.</title>
        <authorList>
            <person name="Nath O."/>
            <person name="Fletcher S.J."/>
            <person name="Hayward A."/>
            <person name="Shaw L.M."/>
            <person name="Masouleh A.K."/>
            <person name="Furtado A."/>
            <person name="Henry R.J."/>
            <person name="Mitter N."/>
        </authorList>
    </citation>
    <scope>NUCLEOTIDE SEQUENCE [LARGE SCALE GENOMIC DNA]</scope>
    <source>
        <strain evidence="2">cv. Hass</strain>
    </source>
</reference>
<protein>
    <submittedName>
        <fullName evidence="1">Uncharacterized protein</fullName>
    </submittedName>
</protein>
<dbReference type="EMBL" id="CM056816">
    <property type="protein sequence ID" value="KAJ8632505.1"/>
    <property type="molecule type" value="Genomic_DNA"/>
</dbReference>
<name>A0ACC2LGC3_PERAE</name>
<keyword evidence="2" id="KW-1185">Reference proteome</keyword>
<accession>A0ACC2LGC3</accession>